<reference evidence="4" key="1">
    <citation type="submission" date="2020-10" db="EMBL/GenBank/DDBJ databases">
        <title>Unveiling of a novel bifunctional photoreceptor, Dualchrome1, isolated from a cosmopolitan green alga.</title>
        <authorList>
            <person name="Suzuki S."/>
            <person name="Kawachi M."/>
        </authorList>
    </citation>
    <scope>NUCLEOTIDE SEQUENCE</scope>
    <source>
        <strain evidence="4">NIES 2893</strain>
    </source>
</reference>
<feature type="domain" description="IFT140 first beta-propeller" evidence="3">
    <location>
        <begin position="138"/>
        <end position="210"/>
    </location>
</feature>
<dbReference type="SUPFAM" id="SSF50978">
    <property type="entry name" value="WD40 repeat-like"/>
    <property type="match status" value="1"/>
</dbReference>
<dbReference type="EMBL" id="BNJQ01000011">
    <property type="protein sequence ID" value="GHP05727.1"/>
    <property type="molecule type" value="Genomic_DNA"/>
</dbReference>
<feature type="repeat" description="WD" evidence="1">
    <location>
        <begin position="399"/>
        <end position="431"/>
    </location>
</feature>
<accession>A0A830HL42</accession>
<dbReference type="InterPro" id="IPR036322">
    <property type="entry name" value="WD40_repeat_dom_sf"/>
</dbReference>
<evidence type="ECO:0000313" key="4">
    <source>
        <dbReference type="EMBL" id="GHP05727.1"/>
    </source>
</evidence>
<proteinExistence type="predicted"/>
<feature type="repeat" description="WD" evidence="1">
    <location>
        <begin position="262"/>
        <end position="294"/>
    </location>
</feature>
<keyword evidence="5" id="KW-1185">Reference proteome</keyword>
<feature type="region of interest" description="Disordered" evidence="2">
    <location>
        <begin position="367"/>
        <end position="397"/>
    </location>
</feature>
<dbReference type="InterPro" id="IPR001680">
    <property type="entry name" value="WD40_rpt"/>
</dbReference>
<name>A0A830HL42_9CHLO</name>
<dbReference type="AlphaFoldDB" id="A0A830HL42"/>
<dbReference type="CDD" id="cd00200">
    <property type="entry name" value="WD40"/>
    <property type="match status" value="1"/>
</dbReference>
<gene>
    <name evidence="4" type="ORF">PPROV_000447700</name>
</gene>
<dbReference type="GO" id="GO:0031124">
    <property type="term" value="P:mRNA 3'-end processing"/>
    <property type="evidence" value="ECO:0007669"/>
    <property type="project" value="InterPro"/>
</dbReference>
<feature type="repeat" description="WD" evidence="1">
    <location>
        <begin position="443"/>
        <end position="474"/>
    </location>
</feature>
<dbReference type="Proteomes" id="UP000660262">
    <property type="component" value="Unassembled WGS sequence"/>
</dbReference>
<dbReference type="Pfam" id="PF23383">
    <property type="entry name" value="Beta-prop_IFT140_1st"/>
    <property type="match status" value="1"/>
</dbReference>
<dbReference type="Pfam" id="PF00400">
    <property type="entry name" value="WD40"/>
    <property type="match status" value="5"/>
</dbReference>
<feature type="repeat" description="WD" evidence="1">
    <location>
        <begin position="220"/>
        <end position="261"/>
    </location>
</feature>
<evidence type="ECO:0000313" key="5">
    <source>
        <dbReference type="Proteomes" id="UP000660262"/>
    </source>
</evidence>
<dbReference type="OrthoDB" id="16717at2759"/>
<dbReference type="GO" id="GO:0005847">
    <property type="term" value="C:mRNA cleavage and polyadenylation specificity factor complex"/>
    <property type="evidence" value="ECO:0007669"/>
    <property type="project" value="TreeGrafter"/>
</dbReference>
<feature type="compositionally biased region" description="Polar residues" evidence="2">
    <location>
        <begin position="381"/>
        <end position="395"/>
    </location>
</feature>
<comment type="caution">
    <text evidence="4">The sequence shown here is derived from an EMBL/GenBank/DDBJ whole genome shotgun (WGS) entry which is preliminary data.</text>
</comment>
<feature type="compositionally biased region" description="Pro residues" evidence="2">
    <location>
        <begin position="539"/>
        <end position="548"/>
    </location>
</feature>
<dbReference type="InterPro" id="IPR056154">
    <property type="entry name" value="Beta-prop_IFT140_1st"/>
</dbReference>
<feature type="repeat" description="WD" evidence="1">
    <location>
        <begin position="143"/>
        <end position="171"/>
    </location>
</feature>
<evidence type="ECO:0000256" key="2">
    <source>
        <dbReference type="SAM" id="MobiDB-lite"/>
    </source>
</evidence>
<feature type="repeat" description="WD" evidence="1">
    <location>
        <begin position="308"/>
        <end position="342"/>
    </location>
</feature>
<dbReference type="PANTHER" id="PTHR22836">
    <property type="entry name" value="WD40 REPEAT PROTEIN"/>
    <property type="match status" value="1"/>
</dbReference>
<dbReference type="InterPro" id="IPR045245">
    <property type="entry name" value="Pfs2-like"/>
</dbReference>
<feature type="region of interest" description="Disordered" evidence="2">
    <location>
        <begin position="478"/>
        <end position="548"/>
    </location>
</feature>
<evidence type="ECO:0000259" key="3">
    <source>
        <dbReference type="Pfam" id="PF23383"/>
    </source>
</evidence>
<dbReference type="InterPro" id="IPR015943">
    <property type="entry name" value="WD40/YVTN_repeat-like_dom_sf"/>
</dbReference>
<organism evidence="4 5">
    <name type="scientific">Pycnococcus provasolii</name>
    <dbReference type="NCBI Taxonomy" id="41880"/>
    <lineage>
        <taxon>Eukaryota</taxon>
        <taxon>Viridiplantae</taxon>
        <taxon>Chlorophyta</taxon>
        <taxon>Pseudoscourfieldiophyceae</taxon>
        <taxon>Pseudoscourfieldiales</taxon>
        <taxon>Pycnococcaceae</taxon>
        <taxon>Pycnococcus</taxon>
    </lineage>
</organism>
<dbReference type="SMART" id="SM00320">
    <property type="entry name" value="WD40"/>
    <property type="match status" value="7"/>
</dbReference>
<dbReference type="PANTHER" id="PTHR22836:SF0">
    <property type="entry name" value="PRE-MRNA 3' END PROCESSING PROTEIN WDR33"/>
    <property type="match status" value="1"/>
</dbReference>
<protein>
    <recommendedName>
        <fullName evidence="3">IFT140 first beta-propeller domain-containing protein</fullName>
    </recommendedName>
</protein>
<keyword evidence="1" id="KW-0853">WD repeat</keyword>
<dbReference type="Gene3D" id="2.130.10.10">
    <property type="entry name" value="YVTN repeat-like/Quinoprotein amine dehydrogenase"/>
    <property type="match status" value="3"/>
</dbReference>
<feature type="repeat" description="WD" evidence="1">
    <location>
        <begin position="178"/>
        <end position="210"/>
    </location>
</feature>
<evidence type="ECO:0000256" key="1">
    <source>
        <dbReference type="PROSITE-ProRule" id="PRU00221"/>
    </source>
</evidence>
<dbReference type="PROSITE" id="PS50082">
    <property type="entry name" value="WD_REPEATS_2"/>
    <property type="match status" value="7"/>
</dbReference>
<dbReference type="PROSITE" id="PS50294">
    <property type="entry name" value="WD_REPEATS_REGION"/>
    <property type="match status" value="6"/>
</dbReference>
<feature type="compositionally biased region" description="Pro residues" evidence="2">
    <location>
        <begin position="521"/>
        <end position="530"/>
    </location>
</feature>
<sequence length="548" mass="59494">MVRVYDPSHAAAFSAQPAAPPPGRENFNYQPHASILNAQASESSVPLLYPSRILARGATTLPATTRRTVDYEALVATHCRDMAQGAHATANLHNGDPFDVATIQPAFYGALKPLPPYRYRSRPGATVTPTFVHVSTNKLRCSVNAVCWSPEGRRLMTGSQSGEFTIWNARTFSFEVIMQAHETAIRTMRWSASEQWLLTADDSGIVKLWQPSLNNVKFSNEGHKEAVRGIAFAPSDLKFVTASDDTYLQVWDLPTFRPEKMLKGHGGDVKCVDWHPTKGLIASGSKDSLVKLWDPRIGDGDKMEIATLYGHKNTVTDLSWNRNGHWLLTSSRDQLAKVFDLRKIDGSVHGTSDVVVGHAGVVGDSASAGAAASKSRPPARPNTSTRGTELSSQAELGSYRGHPREVVSVAWHPACEEHFVTGGFDGSLNHWLVTLPNPVWEARNAHDAAIWSMQFSPLGHLLATGSNDYATKFWARSRPGSTWKNKDNDLTGGAEIPAGRGMSGPMAKKPRTAPPSGGYAPRPPSGPPPTGVQQRHQPRPPPGGPPPR</sequence>